<evidence type="ECO:0000256" key="5">
    <source>
        <dbReference type="ARBA" id="ARBA00023004"/>
    </source>
</evidence>
<keyword evidence="6" id="KW-0503">Monooxygenase</keyword>
<evidence type="ECO:0000256" key="2">
    <source>
        <dbReference type="ARBA" id="ARBA00010617"/>
    </source>
</evidence>
<dbReference type="Pfam" id="PF00067">
    <property type="entry name" value="p450"/>
    <property type="match status" value="1"/>
</dbReference>
<dbReference type="InterPro" id="IPR001128">
    <property type="entry name" value="Cyt_P450"/>
</dbReference>
<comment type="similarity">
    <text evidence="2">Belongs to the cytochrome P450 family.</text>
</comment>
<comment type="caution">
    <text evidence="7">The sequence shown here is derived from an EMBL/GenBank/DDBJ whole genome shotgun (WGS) entry which is preliminary data.</text>
</comment>
<evidence type="ECO:0000256" key="3">
    <source>
        <dbReference type="ARBA" id="ARBA00022617"/>
    </source>
</evidence>
<dbReference type="InterPro" id="IPR002403">
    <property type="entry name" value="Cyt_P450_E_grp-IV"/>
</dbReference>
<accession>A0AAI8VKZ6</accession>
<dbReference type="InterPro" id="IPR050121">
    <property type="entry name" value="Cytochrome_P450_monoxygenase"/>
</dbReference>
<evidence type="ECO:0000313" key="7">
    <source>
        <dbReference type="EMBL" id="CAJ2509760.1"/>
    </source>
</evidence>
<dbReference type="Proteomes" id="UP001295740">
    <property type="component" value="Unassembled WGS sequence"/>
</dbReference>
<evidence type="ECO:0000313" key="8">
    <source>
        <dbReference type="Proteomes" id="UP001295740"/>
    </source>
</evidence>
<keyword evidence="6" id="KW-0560">Oxidoreductase</keyword>
<dbReference type="PANTHER" id="PTHR24305:SF147">
    <property type="entry name" value="P450, PUTATIVE (EUROFUNG)-RELATED"/>
    <property type="match status" value="1"/>
</dbReference>
<dbReference type="Gene3D" id="1.10.630.10">
    <property type="entry name" value="Cytochrome P450"/>
    <property type="match status" value="2"/>
</dbReference>
<name>A0AAI8VKZ6_9PEZI</name>
<dbReference type="AlphaFoldDB" id="A0AAI8VKZ6"/>
<reference evidence="7" key="1">
    <citation type="submission" date="2023-10" db="EMBL/GenBank/DDBJ databases">
        <authorList>
            <person name="Hackl T."/>
        </authorList>
    </citation>
    <scope>NUCLEOTIDE SEQUENCE</scope>
</reference>
<dbReference type="PRINTS" id="PR00465">
    <property type="entry name" value="EP450IV"/>
</dbReference>
<dbReference type="GO" id="GO:0016705">
    <property type="term" value="F:oxidoreductase activity, acting on paired donors, with incorporation or reduction of molecular oxygen"/>
    <property type="evidence" value="ECO:0007669"/>
    <property type="project" value="InterPro"/>
</dbReference>
<dbReference type="InterPro" id="IPR036396">
    <property type="entry name" value="Cyt_P450_sf"/>
</dbReference>
<keyword evidence="4" id="KW-0479">Metal-binding</keyword>
<gene>
    <name evidence="7" type="ORF">KHLLAP_LOCUS10228</name>
</gene>
<sequence>MTLLYELWYDMVLGGTYTKEIRKMHETYGPVVRISPDELHCNDAAFVDEIYAAAGRKRNKQAHNPHVLAGPTTNSAFGTIVHDQHRVRRYFPWVRGLVHVAPFLAKYMTGDIGILMKEMYINTPNRIRQAREDHVAGRSEKTVDRLSGEGFSLTGAGTETTAWTLSVITFYVLSQPAIQARLAEELKDTDPESLSWTTLEKLPHLSAVISEGLRLSYGVSSRTSRVPRDEHLVYTGEVKGRGAVEYVIPKGTAIGMSAAIMHHNEEVFPNSDAFILERWLDEKGLKRPNILAYCELYMTTAALALRVFPHMKLHGTMVEDVKYDHDLITAQAKKGSKGVQVVMC</sequence>
<dbReference type="EMBL" id="CAUWAG010000013">
    <property type="protein sequence ID" value="CAJ2509760.1"/>
    <property type="molecule type" value="Genomic_DNA"/>
</dbReference>
<proteinExistence type="inferred from homology"/>
<dbReference type="CDD" id="cd11062">
    <property type="entry name" value="CYP58-like"/>
    <property type="match status" value="1"/>
</dbReference>
<keyword evidence="5" id="KW-0408">Iron</keyword>
<evidence type="ECO:0000256" key="6">
    <source>
        <dbReference type="ARBA" id="ARBA00023033"/>
    </source>
</evidence>
<dbReference type="SUPFAM" id="SSF48264">
    <property type="entry name" value="Cytochrome P450"/>
    <property type="match status" value="1"/>
</dbReference>
<comment type="cofactor">
    <cofactor evidence="1">
        <name>heme</name>
        <dbReference type="ChEBI" id="CHEBI:30413"/>
    </cofactor>
</comment>
<evidence type="ECO:0000256" key="1">
    <source>
        <dbReference type="ARBA" id="ARBA00001971"/>
    </source>
</evidence>
<keyword evidence="3" id="KW-0349">Heme</keyword>
<dbReference type="GO" id="GO:0020037">
    <property type="term" value="F:heme binding"/>
    <property type="evidence" value="ECO:0007669"/>
    <property type="project" value="InterPro"/>
</dbReference>
<organism evidence="7 8">
    <name type="scientific">Anthostomella pinea</name>
    <dbReference type="NCBI Taxonomy" id="933095"/>
    <lineage>
        <taxon>Eukaryota</taxon>
        <taxon>Fungi</taxon>
        <taxon>Dikarya</taxon>
        <taxon>Ascomycota</taxon>
        <taxon>Pezizomycotina</taxon>
        <taxon>Sordariomycetes</taxon>
        <taxon>Xylariomycetidae</taxon>
        <taxon>Xylariales</taxon>
        <taxon>Xylariaceae</taxon>
        <taxon>Anthostomella</taxon>
    </lineage>
</organism>
<dbReference type="GO" id="GO:0004497">
    <property type="term" value="F:monooxygenase activity"/>
    <property type="evidence" value="ECO:0007669"/>
    <property type="project" value="UniProtKB-KW"/>
</dbReference>
<evidence type="ECO:0000256" key="4">
    <source>
        <dbReference type="ARBA" id="ARBA00022723"/>
    </source>
</evidence>
<dbReference type="GO" id="GO:0005506">
    <property type="term" value="F:iron ion binding"/>
    <property type="evidence" value="ECO:0007669"/>
    <property type="project" value="InterPro"/>
</dbReference>
<protein>
    <submittedName>
        <fullName evidence="7">Uu.00g056600.m01.CDS01</fullName>
    </submittedName>
</protein>
<dbReference type="PANTHER" id="PTHR24305">
    <property type="entry name" value="CYTOCHROME P450"/>
    <property type="match status" value="1"/>
</dbReference>
<keyword evidence="8" id="KW-1185">Reference proteome</keyword>